<evidence type="ECO:0000313" key="1">
    <source>
        <dbReference type="EMBL" id="GMI34983.1"/>
    </source>
</evidence>
<accession>A0ABQ6MXG5</accession>
<keyword evidence="2" id="KW-1185">Reference proteome</keyword>
<dbReference type="InterPro" id="IPR042541">
    <property type="entry name" value="BART_sf"/>
</dbReference>
<evidence type="ECO:0000313" key="2">
    <source>
        <dbReference type="Proteomes" id="UP001165060"/>
    </source>
</evidence>
<sequence>MDDDLGEHLEGTGLDQLASDLDPLVSGLLRWFATSSKLQVTFREFFSDHADEVLGEQEEDGAGAGDESDEDAHTHAMHSAFMQYGRLFEAQILDYCEGNGVHQESLVKALFSSFDARHLDGGGEEEKGGEAEAASTHMIAVLLGSLDFPVFVALVRKEARDRKTAAEDAALMGF</sequence>
<dbReference type="Gene3D" id="1.20.1520.10">
    <property type="entry name" value="ADP-ribosylation factor-like 2-binding protein, domain"/>
    <property type="match status" value="1"/>
</dbReference>
<comment type="caution">
    <text evidence="1">The sequence shown here is derived from an EMBL/GenBank/DDBJ whole genome shotgun (WGS) entry which is preliminary data.</text>
</comment>
<proteinExistence type="predicted"/>
<reference evidence="1 2" key="1">
    <citation type="journal article" date="2023" name="Commun. Biol.">
        <title>Genome analysis of Parmales, the sister group of diatoms, reveals the evolutionary specialization of diatoms from phago-mixotrophs to photoautotrophs.</title>
        <authorList>
            <person name="Ban H."/>
            <person name="Sato S."/>
            <person name="Yoshikawa S."/>
            <person name="Yamada K."/>
            <person name="Nakamura Y."/>
            <person name="Ichinomiya M."/>
            <person name="Sato N."/>
            <person name="Blanc-Mathieu R."/>
            <person name="Endo H."/>
            <person name="Kuwata A."/>
            <person name="Ogata H."/>
        </authorList>
    </citation>
    <scope>NUCLEOTIDE SEQUENCE [LARGE SCALE GENOMIC DNA]</scope>
</reference>
<dbReference type="Proteomes" id="UP001165060">
    <property type="component" value="Unassembled WGS sequence"/>
</dbReference>
<organism evidence="1 2">
    <name type="scientific">Tetraparma gracilis</name>
    <dbReference type="NCBI Taxonomy" id="2962635"/>
    <lineage>
        <taxon>Eukaryota</taxon>
        <taxon>Sar</taxon>
        <taxon>Stramenopiles</taxon>
        <taxon>Ochrophyta</taxon>
        <taxon>Bolidophyceae</taxon>
        <taxon>Parmales</taxon>
        <taxon>Triparmaceae</taxon>
        <taxon>Tetraparma</taxon>
    </lineage>
</organism>
<dbReference type="EMBL" id="BRYB01004674">
    <property type="protein sequence ID" value="GMI34983.1"/>
    <property type="molecule type" value="Genomic_DNA"/>
</dbReference>
<name>A0ABQ6MXG5_9STRA</name>
<protein>
    <recommendedName>
        <fullName evidence="3">BART domain-containing protein</fullName>
    </recommendedName>
</protein>
<evidence type="ECO:0008006" key="3">
    <source>
        <dbReference type="Google" id="ProtNLM"/>
    </source>
</evidence>
<gene>
    <name evidence="1" type="ORF">TeGR_g857</name>
</gene>